<dbReference type="HOGENOM" id="CLU_982741_0_0_10"/>
<gene>
    <name evidence="2" type="ordered locus">Fjoh_0079</name>
</gene>
<dbReference type="EMBL" id="CP000685">
    <property type="protein sequence ID" value="ABQ03117.1"/>
    <property type="molecule type" value="Genomic_DNA"/>
</dbReference>
<reference evidence="2 3" key="1">
    <citation type="journal article" date="2009" name="Appl. Environ. Microbiol.">
        <title>Novel features of the polysaccharide-digesting gliding bacterium Flavobacterium johnsoniae as revealed by genome sequence analysis.</title>
        <authorList>
            <person name="McBride M.J."/>
            <person name="Xie G."/>
            <person name="Martens E.C."/>
            <person name="Lapidus A."/>
            <person name="Henrissat B."/>
            <person name="Rhodes R.G."/>
            <person name="Goltsman E."/>
            <person name="Wang W."/>
            <person name="Xu J."/>
            <person name="Hunnicutt D.W."/>
            <person name="Staroscik A.M."/>
            <person name="Hoover T.R."/>
            <person name="Cheng Y.Q."/>
            <person name="Stein J.L."/>
        </authorList>
    </citation>
    <scope>NUCLEOTIDE SEQUENCE [LARGE SCALE GENOMIC DNA]</scope>
    <source>
        <strain evidence="3">ATCC 17061 / DSM 2064 / JCM 8514 / BCRC 14874 / CCUG 350202 / NBRC 14942 / NCIMB 11054 / UW101</strain>
    </source>
</reference>
<dbReference type="RefSeq" id="WP_011921597.1">
    <property type="nucleotide sequence ID" value="NC_009441.1"/>
</dbReference>
<accession>A5FNU9</accession>
<feature type="transmembrane region" description="Helical" evidence="1">
    <location>
        <begin position="169"/>
        <end position="186"/>
    </location>
</feature>
<dbReference type="KEGG" id="fjo:Fjoh_0079"/>
<feature type="transmembrane region" description="Helical" evidence="1">
    <location>
        <begin position="145"/>
        <end position="163"/>
    </location>
</feature>
<proteinExistence type="predicted"/>
<feature type="transmembrane region" description="Helical" evidence="1">
    <location>
        <begin position="20"/>
        <end position="38"/>
    </location>
</feature>
<protein>
    <submittedName>
        <fullName evidence="2">Uncharacterized protein</fullName>
    </submittedName>
</protein>
<dbReference type="AlphaFoldDB" id="A5FNU9"/>
<sequence>MKETVTVEKALSSGRRKLKYIPIIAAFSFIIGGFLLFYLKFFDAWIIALGFILGPLSGWLIWSYNINKWKIWAFENVRNVHTLQRKAFEQKLIWKKGSLFEKSVFKNYDQIQKLKRLETKFLEKDIFKDDISIPKETLIFYSKSTLILNLVIAIGFTGIGLYLILNKNWFGLLFVILGICIIADRIKNLRHNGPQITLNEKGIRLKDGKLIPWNEIYNDRVFTKSGARSSTDYLAFNNEMISINEMTITFEELENLLHVYRLRFENNI</sequence>
<evidence type="ECO:0000256" key="1">
    <source>
        <dbReference type="SAM" id="Phobius"/>
    </source>
</evidence>
<dbReference type="OrthoDB" id="7172951at2"/>
<keyword evidence="1" id="KW-1133">Transmembrane helix</keyword>
<evidence type="ECO:0000313" key="2">
    <source>
        <dbReference type="EMBL" id="ABQ03117.1"/>
    </source>
</evidence>
<organism evidence="2 3">
    <name type="scientific">Flavobacterium johnsoniae (strain ATCC 17061 / DSM 2064 / JCM 8514 / BCRC 14874 / CCUG 350202 / NBRC 14942 / NCIMB 11054 / UW101)</name>
    <name type="common">Cytophaga johnsonae</name>
    <dbReference type="NCBI Taxonomy" id="376686"/>
    <lineage>
        <taxon>Bacteria</taxon>
        <taxon>Pseudomonadati</taxon>
        <taxon>Bacteroidota</taxon>
        <taxon>Flavobacteriia</taxon>
        <taxon>Flavobacteriales</taxon>
        <taxon>Flavobacteriaceae</taxon>
        <taxon>Flavobacterium</taxon>
    </lineage>
</organism>
<keyword evidence="1" id="KW-0812">Transmembrane</keyword>
<evidence type="ECO:0000313" key="3">
    <source>
        <dbReference type="Proteomes" id="UP000006694"/>
    </source>
</evidence>
<dbReference type="eggNOG" id="ENOG502ZAWQ">
    <property type="taxonomic scope" value="Bacteria"/>
</dbReference>
<keyword evidence="3" id="KW-1185">Reference proteome</keyword>
<feature type="transmembrane region" description="Helical" evidence="1">
    <location>
        <begin position="44"/>
        <end position="62"/>
    </location>
</feature>
<dbReference type="Proteomes" id="UP000006694">
    <property type="component" value="Chromosome"/>
</dbReference>
<keyword evidence="1" id="KW-0472">Membrane</keyword>
<dbReference type="STRING" id="376686.Fjoh_0079"/>
<dbReference type="GeneID" id="31762940"/>
<name>A5FNU9_FLAJ1</name>